<organism evidence="1 2">
    <name type="scientific">Naganishia friedmannii</name>
    <dbReference type="NCBI Taxonomy" id="89922"/>
    <lineage>
        <taxon>Eukaryota</taxon>
        <taxon>Fungi</taxon>
        <taxon>Dikarya</taxon>
        <taxon>Basidiomycota</taxon>
        <taxon>Agaricomycotina</taxon>
        <taxon>Tremellomycetes</taxon>
        <taxon>Filobasidiales</taxon>
        <taxon>Filobasidiaceae</taxon>
        <taxon>Naganishia</taxon>
    </lineage>
</organism>
<sequence>MTKNSTNDLSTNTASASEGSFVAPTFSLPPTSNGQEVISAPSSFVKGEVPEGNSTRPEPETNSENVLGARPRCSTNPKIDPSEGSNFAAAGSAWVVNNARSIVINIGIYAAVEESGQHEVWIWIDDPPVYPTVPRADKQGLINKGTVAGDLLSEVGLTECFASVMRDMIDRHCKAMYD</sequence>
<gene>
    <name evidence="1" type="ORF">QFC21_006045</name>
</gene>
<name>A0ACC2V4V2_9TREE</name>
<evidence type="ECO:0000313" key="2">
    <source>
        <dbReference type="Proteomes" id="UP001227268"/>
    </source>
</evidence>
<evidence type="ECO:0000313" key="1">
    <source>
        <dbReference type="EMBL" id="KAJ9094219.1"/>
    </source>
</evidence>
<protein>
    <submittedName>
        <fullName evidence="1">Uncharacterized protein</fullName>
    </submittedName>
</protein>
<proteinExistence type="predicted"/>
<comment type="caution">
    <text evidence="1">The sequence shown here is derived from an EMBL/GenBank/DDBJ whole genome shotgun (WGS) entry which is preliminary data.</text>
</comment>
<keyword evidence="2" id="KW-1185">Reference proteome</keyword>
<accession>A0ACC2V4V2</accession>
<dbReference type="EMBL" id="JASBWT010000026">
    <property type="protein sequence ID" value="KAJ9094219.1"/>
    <property type="molecule type" value="Genomic_DNA"/>
</dbReference>
<dbReference type="Proteomes" id="UP001227268">
    <property type="component" value="Unassembled WGS sequence"/>
</dbReference>
<reference evidence="1" key="1">
    <citation type="submission" date="2023-04" db="EMBL/GenBank/DDBJ databases">
        <title>Draft Genome sequencing of Naganishia species isolated from polar environments using Oxford Nanopore Technology.</title>
        <authorList>
            <person name="Leo P."/>
            <person name="Venkateswaran K."/>
        </authorList>
    </citation>
    <scope>NUCLEOTIDE SEQUENCE</scope>
    <source>
        <strain evidence="1">MNA-CCFEE 5423</strain>
    </source>
</reference>